<keyword evidence="1" id="KW-0732">Signal</keyword>
<name>A0ABR3JA05_9AGAR</name>
<dbReference type="InterPro" id="IPR039254">
    <property type="entry name" value="Rds1"/>
</dbReference>
<accession>A0ABR3JA05</accession>
<dbReference type="PANTHER" id="PTHR38705">
    <property type="entry name" value="PROTEIN RDS1"/>
    <property type="match status" value="1"/>
</dbReference>
<sequence length="357" mass="38971">MRNYIKPLLLSLPFVHYGAAAPPFTPSGGLGTNSTPPKYVPMSDFDFQSLNLALNQEWIELDLFHNGLARFSSEEFEAAGITPEDQFLIQKMADQEVGHATMLSNILQGAGAKPCNYTYPFNTVREFVDFSQKLTRWGEAGVYGFIEHLDSRAAASLLVQSITVEARQQLIFRQFEGLFPTPESFETGLTQSMAWTLLAPYLTSCPEENPRIEWQNFPGLNVTNAYPLDNSSVAALSTNRTALSVPGQNITLAWEAPGKTVGYDGKYTTNTTAGPPLFAAWISQLNTTFTPLENIDADAKTASTQQPDAAIFPGNPAEIVNNTVFIVLTDSNPYVTPFNLSVLNAHVVAGPAVYLSG</sequence>
<comment type="caution">
    <text evidence="2">The sequence shown here is derived from an EMBL/GenBank/DDBJ whole genome shotgun (WGS) entry which is preliminary data.</text>
</comment>
<dbReference type="EMBL" id="JASNQZ010000011">
    <property type="protein sequence ID" value="KAL0952121.1"/>
    <property type="molecule type" value="Genomic_DNA"/>
</dbReference>
<keyword evidence="3" id="KW-1185">Reference proteome</keyword>
<evidence type="ECO:0000313" key="2">
    <source>
        <dbReference type="EMBL" id="KAL0952121.1"/>
    </source>
</evidence>
<proteinExistence type="predicted"/>
<evidence type="ECO:0008006" key="4">
    <source>
        <dbReference type="Google" id="ProtNLM"/>
    </source>
</evidence>
<feature type="chain" id="PRO_5046185110" description="Rds1 protein" evidence="1">
    <location>
        <begin position="21"/>
        <end position="357"/>
    </location>
</feature>
<organism evidence="2 3">
    <name type="scientific">Hohenbuehelia grisea</name>
    <dbReference type="NCBI Taxonomy" id="104357"/>
    <lineage>
        <taxon>Eukaryota</taxon>
        <taxon>Fungi</taxon>
        <taxon>Dikarya</taxon>
        <taxon>Basidiomycota</taxon>
        <taxon>Agaricomycotina</taxon>
        <taxon>Agaricomycetes</taxon>
        <taxon>Agaricomycetidae</taxon>
        <taxon>Agaricales</taxon>
        <taxon>Pleurotineae</taxon>
        <taxon>Pleurotaceae</taxon>
        <taxon>Hohenbuehelia</taxon>
    </lineage>
</organism>
<dbReference type="Pfam" id="PF13668">
    <property type="entry name" value="Ferritin_2"/>
    <property type="match status" value="1"/>
</dbReference>
<evidence type="ECO:0000256" key="1">
    <source>
        <dbReference type="SAM" id="SignalP"/>
    </source>
</evidence>
<feature type="signal peptide" evidence="1">
    <location>
        <begin position="1"/>
        <end position="20"/>
    </location>
</feature>
<reference evidence="3" key="1">
    <citation type="submission" date="2024-06" db="EMBL/GenBank/DDBJ databases">
        <title>Multi-omics analyses provide insights into the biosynthesis of the anticancer antibiotic pleurotin in Hohenbuehelia grisea.</title>
        <authorList>
            <person name="Weaver J.A."/>
            <person name="Alberti F."/>
        </authorList>
    </citation>
    <scope>NUCLEOTIDE SEQUENCE [LARGE SCALE GENOMIC DNA]</scope>
    <source>
        <strain evidence="3">T-177</strain>
    </source>
</reference>
<dbReference type="Proteomes" id="UP001556367">
    <property type="component" value="Unassembled WGS sequence"/>
</dbReference>
<protein>
    <recommendedName>
        <fullName evidence="4">Rds1 protein</fullName>
    </recommendedName>
</protein>
<dbReference type="PANTHER" id="PTHR38705:SF1">
    <property type="entry name" value="PROTEIN RDS1"/>
    <property type="match status" value="1"/>
</dbReference>
<gene>
    <name evidence="2" type="ORF">HGRIS_008750</name>
</gene>
<evidence type="ECO:0000313" key="3">
    <source>
        <dbReference type="Proteomes" id="UP001556367"/>
    </source>
</evidence>